<keyword evidence="1" id="KW-0812">Transmembrane</keyword>
<feature type="transmembrane region" description="Helical" evidence="1">
    <location>
        <begin position="201"/>
        <end position="224"/>
    </location>
</feature>
<dbReference type="OrthoDB" id="4369732at2"/>
<protein>
    <submittedName>
        <fullName evidence="2">Uncharacterized protein</fullName>
    </submittedName>
</protein>
<dbReference type="Proteomes" id="UP000293852">
    <property type="component" value="Unassembled WGS sequence"/>
</dbReference>
<feature type="transmembrane region" description="Helical" evidence="1">
    <location>
        <begin position="259"/>
        <end position="278"/>
    </location>
</feature>
<reference evidence="2 3" key="1">
    <citation type="submission" date="2019-02" db="EMBL/GenBank/DDBJ databases">
        <title>Sequencing the genomes of 1000 actinobacteria strains.</title>
        <authorList>
            <person name="Klenk H.-P."/>
        </authorList>
    </citation>
    <scope>NUCLEOTIDE SEQUENCE [LARGE SCALE GENOMIC DNA]</scope>
    <source>
        <strain evidence="2 3">DSM 16932</strain>
    </source>
</reference>
<keyword evidence="3" id="KW-1185">Reference proteome</keyword>
<gene>
    <name evidence="2" type="ORF">EV386_3314</name>
</gene>
<name>A0A4Q7M784_9MICO</name>
<proteinExistence type="predicted"/>
<dbReference type="RefSeq" id="WP_130416380.1">
    <property type="nucleotide sequence ID" value="NZ_SGWX01000001.1"/>
</dbReference>
<feature type="transmembrane region" description="Helical" evidence="1">
    <location>
        <begin position="43"/>
        <end position="64"/>
    </location>
</feature>
<organism evidence="2 3">
    <name type="scientific">Xylanimonas ulmi</name>
    <dbReference type="NCBI Taxonomy" id="228973"/>
    <lineage>
        <taxon>Bacteria</taxon>
        <taxon>Bacillati</taxon>
        <taxon>Actinomycetota</taxon>
        <taxon>Actinomycetes</taxon>
        <taxon>Micrococcales</taxon>
        <taxon>Promicromonosporaceae</taxon>
        <taxon>Xylanimonas</taxon>
    </lineage>
</organism>
<keyword evidence="1" id="KW-0472">Membrane</keyword>
<dbReference type="EMBL" id="SGWX01000001">
    <property type="protein sequence ID" value="RZS62957.1"/>
    <property type="molecule type" value="Genomic_DNA"/>
</dbReference>
<evidence type="ECO:0000313" key="3">
    <source>
        <dbReference type="Proteomes" id="UP000293852"/>
    </source>
</evidence>
<feature type="transmembrane region" description="Helical" evidence="1">
    <location>
        <begin position="76"/>
        <end position="106"/>
    </location>
</feature>
<keyword evidence="1" id="KW-1133">Transmembrane helix</keyword>
<accession>A0A4Q7M784</accession>
<evidence type="ECO:0000313" key="2">
    <source>
        <dbReference type="EMBL" id="RZS62957.1"/>
    </source>
</evidence>
<sequence>MAADGAHHWTGDLRAALRREVATIRARDPEVDAADLGAFASPLLVRLTLMALFGLVPLLGIRMADDRDATVFGPLLASAALAAISATAVAWLVAILLAGILVLVMYREAPRRASRSVSHAARQSFERISTFTSTLTLVSLIAGLVALSFGLPTRRASDLETSVLEDLLAAQLGVLLVVLAVGFVVEAERAAADVLDDESRIFAWPISLALTIVALFVATSAGPFEPTALIAKLLTEWLPADVGGTPRAVAVREAVPSHLRGWVAVVIVPFAVVVWLATTRTLGVLPRLRADVATAGAAARREL</sequence>
<feature type="transmembrane region" description="Helical" evidence="1">
    <location>
        <begin position="167"/>
        <end position="185"/>
    </location>
</feature>
<comment type="caution">
    <text evidence="2">The sequence shown here is derived from an EMBL/GenBank/DDBJ whole genome shotgun (WGS) entry which is preliminary data.</text>
</comment>
<dbReference type="AlphaFoldDB" id="A0A4Q7M784"/>
<evidence type="ECO:0000256" key="1">
    <source>
        <dbReference type="SAM" id="Phobius"/>
    </source>
</evidence>
<feature type="transmembrane region" description="Helical" evidence="1">
    <location>
        <begin position="127"/>
        <end position="147"/>
    </location>
</feature>